<dbReference type="Proteomes" id="UP001501867">
    <property type="component" value="Unassembled WGS sequence"/>
</dbReference>
<evidence type="ECO:0000256" key="1">
    <source>
        <dbReference type="SAM" id="MobiDB-lite"/>
    </source>
</evidence>
<protein>
    <recommendedName>
        <fullName evidence="4">UL36 very large tegument protein</fullName>
    </recommendedName>
</protein>
<comment type="caution">
    <text evidence="2">The sequence shown here is derived from an EMBL/GenBank/DDBJ whole genome shotgun (WGS) entry which is preliminary data.</text>
</comment>
<dbReference type="EMBL" id="BAAABV010000024">
    <property type="protein sequence ID" value="GAA0313612.1"/>
    <property type="molecule type" value="Genomic_DNA"/>
</dbReference>
<organism evidence="2 3">
    <name type="scientific">Streptomyces polychromogenes</name>
    <dbReference type="NCBI Taxonomy" id="67342"/>
    <lineage>
        <taxon>Bacteria</taxon>
        <taxon>Bacillati</taxon>
        <taxon>Actinomycetota</taxon>
        <taxon>Actinomycetes</taxon>
        <taxon>Kitasatosporales</taxon>
        <taxon>Streptomycetaceae</taxon>
        <taxon>Streptomyces</taxon>
    </lineage>
</organism>
<dbReference type="RefSeq" id="WP_344166371.1">
    <property type="nucleotide sequence ID" value="NZ_BAAABV010000024.1"/>
</dbReference>
<sequence length="413" mass="43130">METPTALVIGQLTDYLRGLTQRLDPGTGWYGEFLRRDPEGMRACLEGIAVPPWDVLESLLADLPPGPAAGEETAYAAGLRAAAVAAWDARPGGARELRTLLATATGQRTAVEEALNALTARLGATADPARAEALSRELAWTRDDALRARSRQADLRTRLAALGPLPAVPRPREPEPAAAPSGRPVAGGPGAADPRAVRRGRPDARYDAPAQRLPAQPAAAVEPGASARAEPGRGGAVPRGVARGAFVAELLTLRARGRGGEAHALLCEAALWPAGELPKLAEELGHAGLAADWDTLLWETASLPPGRLAEAAGALADAGRGADADRMLRQGVARPAAQVAETALALGGAGRDRETQGLLEAFVRLRTAEEAAALARHDPHWFTPRLLRAARALSAARHRDLSHTLRVSGLPVA</sequence>
<feature type="region of interest" description="Disordered" evidence="1">
    <location>
        <begin position="161"/>
        <end position="236"/>
    </location>
</feature>
<name>A0ABP3FAZ3_9ACTN</name>
<proteinExistence type="predicted"/>
<evidence type="ECO:0000313" key="2">
    <source>
        <dbReference type="EMBL" id="GAA0313612.1"/>
    </source>
</evidence>
<evidence type="ECO:0008006" key="4">
    <source>
        <dbReference type="Google" id="ProtNLM"/>
    </source>
</evidence>
<feature type="compositionally biased region" description="Low complexity" evidence="1">
    <location>
        <begin position="208"/>
        <end position="220"/>
    </location>
</feature>
<gene>
    <name evidence="2" type="ORF">GCM10010302_60840</name>
</gene>
<keyword evidence="3" id="KW-1185">Reference proteome</keyword>
<reference evidence="3" key="1">
    <citation type="journal article" date="2019" name="Int. J. Syst. Evol. Microbiol.">
        <title>The Global Catalogue of Microorganisms (GCM) 10K type strain sequencing project: providing services to taxonomists for standard genome sequencing and annotation.</title>
        <authorList>
            <consortium name="The Broad Institute Genomics Platform"/>
            <consortium name="The Broad Institute Genome Sequencing Center for Infectious Disease"/>
            <person name="Wu L."/>
            <person name="Ma J."/>
        </authorList>
    </citation>
    <scope>NUCLEOTIDE SEQUENCE [LARGE SCALE GENOMIC DNA]</scope>
    <source>
        <strain evidence="3">JCM 4505</strain>
    </source>
</reference>
<accession>A0ABP3FAZ3</accession>
<evidence type="ECO:0000313" key="3">
    <source>
        <dbReference type="Proteomes" id="UP001501867"/>
    </source>
</evidence>